<dbReference type="RefSeq" id="YP_010098771.1">
    <property type="nucleotide sequence ID" value="NC_055769.1"/>
</dbReference>
<keyword evidence="2" id="KW-1185">Reference proteome</keyword>
<gene>
    <name evidence="1" type="primary">71</name>
    <name evidence="1" type="ORF">SEA_TURUNCU_71</name>
</gene>
<protein>
    <submittedName>
        <fullName evidence="1">Uncharacterized protein</fullName>
    </submittedName>
</protein>
<accession>A0A386KAS0</accession>
<dbReference type="KEGG" id="vg:65116444"/>
<evidence type="ECO:0000313" key="1">
    <source>
        <dbReference type="EMBL" id="AYD82157.1"/>
    </source>
</evidence>
<dbReference type="GeneID" id="65116444"/>
<dbReference type="EMBL" id="MH744424">
    <property type="protein sequence ID" value="AYD82157.1"/>
    <property type="molecule type" value="Genomic_DNA"/>
</dbReference>
<sequence length="111" mass="12109">MGKKSLSPRVQEWSTGLIGRVSPLLSTVTVENGVGGHHFKVIGHEVEPRTPVPGLLYVLPLKVDGTTKDDDWYNIGPIAEGNSGEKGTVFALNKDRIVMIVVETWLVNDDD</sequence>
<proteinExistence type="predicted"/>
<evidence type="ECO:0000313" key="2">
    <source>
        <dbReference type="Proteomes" id="UP000282192"/>
    </source>
</evidence>
<dbReference type="Proteomes" id="UP000282192">
    <property type="component" value="Segment"/>
</dbReference>
<reference evidence="1 2" key="1">
    <citation type="submission" date="2018-08" db="EMBL/GenBank/DDBJ databases">
        <authorList>
            <person name="Deleon-Fernandez R.L."/>
            <person name="Jaramillo-Canas A.J."/>
            <person name="Reyes-Pena L.A."/>
            <person name="Colon-Santos M."/>
            <person name="Contreras-Santini J."/>
            <person name="Cruz-Pauneto O.A."/>
            <person name="Deanca-Maldonado G."/>
            <person name="Fernandez-Martinez M."/>
            <person name="Vazquez E."/>
            <person name="Rubin M.R."/>
            <person name="Garlena R.A."/>
            <person name="Russell D.A."/>
            <person name="Pope W.H."/>
            <person name="Jacobs-Sera D."/>
            <person name="Hatfull G.F."/>
        </authorList>
    </citation>
    <scope>NUCLEOTIDE SEQUENCE [LARGE SCALE GENOMIC DNA]</scope>
</reference>
<name>A0A386KAS0_9CAUD</name>
<organism evidence="1 2">
    <name type="scientific">Gordonia phage Turuncu</name>
    <dbReference type="NCBI Taxonomy" id="2315610"/>
    <lineage>
        <taxon>Viruses</taxon>
        <taxon>Duplodnaviria</taxon>
        <taxon>Heunggongvirae</taxon>
        <taxon>Uroviricota</taxon>
        <taxon>Caudoviricetes</taxon>
        <taxon>Zierdtviridae</taxon>
        <taxon>Emilbogenvirinae</taxon>
        <taxon>Gruunavirus</taxon>
        <taxon>Gruunavirus turuncu</taxon>
    </lineage>
</organism>